<protein>
    <recommendedName>
        <fullName evidence="8">Protein arginine N-methyltransferase</fullName>
    </recommendedName>
</protein>
<dbReference type="Proteomes" id="UP000008312">
    <property type="component" value="Unassembled WGS sequence"/>
</dbReference>
<dbReference type="GO" id="GO:0016274">
    <property type="term" value="F:protein-arginine N-methyltransferase activity"/>
    <property type="evidence" value="ECO:0007669"/>
    <property type="project" value="InterPro"/>
</dbReference>
<dbReference type="OrthoDB" id="1368803at2759"/>
<evidence type="ECO:0008006" key="8">
    <source>
        <dbReference type="Google" id="ProtNLM"/>
    </source>
</evidence>
<reference evidence="6" key="1">
    <citation type="submission" date="2010-02" db="EMBL/GenBank/DDBJ databases">
        <title>Sequencing and annotation of the Blastocystis hominis genome.</title>
        <authorList>
            <person name="Wincker P."/>
        </authorList>
    </citation>
    <scope>NUCLEOTIDE SEQUENCE</scope>
    <source>
        <strain evidence="6">Singapore isolate B</strain>
    </source>
</reference>
<dbReference type="GeneID" id="24919991"/>
<evidence type="ECO:0000259" key="5">
    <source>
        <dbReference type="Pfam" id="PF17286"/>
    </source>
</evidence>
<dbReference type="GO" id="GO:0006355">
    <property type="term" value="P:regulation of DNA-templated transcription"/>
    <property type="evidence" value="ECO:0007669"/>
    <property type="project" value="TreeGrafter"/>
</dbReference>
<dbReference type="Gene3D" id="2.70.160.11">
    <property type="entry name" value="Hnrnp arginine n-methyltransferase1"/>
    <property type="match status" value="1"/>
</dbReference>
<dbReference type="RefSeq" id="XP_012896828.1">
    <property type="nucleotide sequence ID" value="XM_013041374.1"/>
</dbReference>
<proteinExistence type="predicted"/>
<dbReference type="AlphaFoldDB" id="D8M357"/>
<dbReference type="PROSITE" id="PS51678">
    <property type="entry name" value="SAM_MT_PRMT"/>
    <property type="match status" value="1"/>
</dbReference>
<dbReference type="Pfam" id="PF05185">
    <property type="entry name" value="PRMT5"/>
    <property type="match status" value="1"/>
</dbReference>
<feature type="signal peptide" evidence="3">
    <location>
        <begin position="1"/>
        <end position="18"/>
    </location>
</feature>
<dbReference type="InterPro" id="IPR035248">
    <property type="entry name" value="PRMT5_C"/>
</dbReference>
<dbReference type="FunCoup" id="D8M357">
    <property type="interactions" value="495"/>
</dbReference>
<dbReference type="GO" id="GO:0032259">
    <property type="term" value="P:methylation"/>
    <property type="evidence" value="ECO:0007669"/>
    <property type="project" value="UniProtKB-KW"/>
</dbReference>
<dbReference type="InterPro" id="IPR035075">
    <property type="entry name" value="PRMT5"/>
</dbReference>
<evidence type="ECO:0000256" key="2">
    <source>
        <dbReference type="PROSITE-ProRule" id="PRU01015"/>
    </source>
</evidence>
<evidence type="ECO:0000256" key="3">
    <source>
        <dbReference type="SAM" id="SignalP"/>
    </source>
</evidence>
<feature type="chain" id="PRO_5003117741" description="Protein arginine N-methyltransferase" evidence="3">
    <location>
        <begin position="19"/>
        <end position="371"/>
    </location>
</feature>
<organism evidence="6">
    <name type="scientific">Blastocystis hominis</name>
    <dbReference type="NCBI Taxonomy" id="12968"/>
    <lineage>
        <taxon>Eukaryota</taxon>
        <taxon>Sar</taxon>
        <taxon>Stramenopiles</taxon>
        <taxon>Bigyra</taxon>
        <taxon>Opalozoa</taxon>
        <taxon>Opalinata</taxon>
        <taxon>Blastocystidae</taxon>
        <taxon>Blastocystis</taxon>
    </lineage>
</organism>
<evidence type="ECO:0000256" key="1">
    <source>
        <dbReference type="ARBA" id="ARBA00022691"/>
    </source>
</evidence>
<dbReference type="GO" id="GO:0005634">
    <property type="term" value="C:nucleus"/>
    <property type="evidence" value="ECO:0007669"/>
    <property type="project" value="TreeGrafter"/>
</dbReference>
<dbReference type="InterPro" id="IPR029063">
    <property type="entry name" value="SAM-dependent_MTases_sf"/>
</dbReference>
<name>D8M357_BLAHO</name>
<gene>
    <name evidence="6" type="ORF">GSBLH_T00002853001</name>
</gene>
<dbReference type="PANTHER" id="PTHR10738:SF0">
    <property type="entry name" value="PROTEIN ARGININE N-METHYLTRANSFERASE 5"/>
    <property type="match status" value="1"/>
</dbReference>
<dbReference type="SUPFAM" id="SSF53335">
    <property type="entry name" value="S-adenosyl-L-methionine-dependent methyltransferases"/>
    <property type="match status" value="1"/>
</dbReference>
<dbReference type="EMBL" id="FN668650">
    <property type="protein sequence ID" value="CBK22780.2"/>
    <property type="molecule type" value="Genomic_DNA"/>
</dbReference>
<dbReference type="Gene3D" id="3.40.50.150">
    <property type="entry name" value="Vaccinia Virus protein VP39"/>
    <property type="match status" value="1"/>
</dbReference>
<keyword evidence="2" id="KW-0808">Transferase</keyword>
<accession>D8M357</accession>
<evidence type="ECO:0000313" key="7">
    <source>
        <dbReference type="Proteomes" id="UP000008312"/>
    </source>
</evidence>
<feature type="domain" description="PRMT5 oligomerisation" evidence="5">
    <location>
        <begin position="204"/>
        <end position="369"/>
    </location>
</feature>
<dbReference type="PANTHER" id="PTHR10738">
    <property type="entry name" value="PROTEIN ARGININE N-METHYLTRANSFERASE 5"/>
    <property type="match status" value="1"/>
</dbReference>
<keyword evidence="7" id="KW-1185">Reference proteome</keyword>
<evidence type="ECO:0000259" key="4">
    <source>
        <dbReference type="Pfam" id="PF05185"/>
    </source>
</evidence>
<dbReference type="OMA" id="NEACPEI"/>
<keyword evidence="1 2" id="KW-0949">S-adenosyl-L-methionine</keyword>
<keyword evidence="3" id="KW-0732">Signal</keyword>
<dbReference type="GO" id="GO:0005829">
    <property type="term" value="C:cytosol"/>
    <property type="evidence" value="ECO:0007669"/>
    <property type="project" value="TreeGrafter"/>
</dbReference>
<dbReference type="InterPro" id="IPR025799">
    <property type="entry name" value="Arg_MeTrfase"/>
</dbReference>
<evidence type="ECO:0000313" key="6">
    <source>
        <dbReference type="EMBL" id="CBK22780.2"/>
    </source>
</evidence>
<sequence length="371" mass="42406">MFVFLCFCVFQYLQKLFSDAPGLDAFGEQLFEYNEVVQIPLQPLMDNLQNATYDVFEKDRMKYYFVESVERDSCILPSRSNVFSSLSLSFAARIVITLVGAGRGPLIVCSLNAAKRTRREIVVYAIEKNPNAIQTLRAMHKQLQWGERVHIVEADMRLYQPEYYSDVILSELLGSFADNELSPECLIGAQRFLLAGGLFVPHNSTSLMACCMSTKIYENVIRKVSPLLVSKPLEATYVVKIHAAALLSDVQPVFTFHHPDQRNGDFRCFKQVILHVQMDGIVHGFSGYFESDLSDHVKLSIAPESHSMNLVSWFPLFIPIDTPFYVHKGERVVVNLWRRTDKKRVWYEWAVVSPIQTQIHNVNGRGQWIGL</sequence>
<feature type="domain" description="PRMT5 arginine-N-methyltransferase" evidence="4">
    <location>
        <begin position="32"/>
        <end position="194"/>
    </location>
</feature>
<keyword evidence="2" id="KW-0489">Methyltransferase</keyword>
<dbReference type="InParanoid" id="D8M357"/>
<dbReference type="Pfam" id="PF17286">
    <property type="entry name" value="PRMT5_C"/>
    <property type="match status" value="1"/>
</dbReference>